<evidence type="ECO:0000313" key="5">
    <source>
        <dbReference type="Proteomes" id="UP001335737"/>
    </source>
</evidence>
<dbReference type="CDD" id="cd02651">
    <property type="entry name" value="nuc_hydro_IU_UC_XIUA"/>
    <property type="match status" value="1"/>
</dbReference>
<dbReference type="Gene3D" id="3.90.245.10">
    <property type="entry name" value="Ribonucleoside hydrolase-like"/>
    <property type="match status" value="1"/>
</dbReference>
<dbReference type="PANTHER" id="PTHR12304:SF4">
    <property type="entry name" value="URIDINE NUCLEOSIDASE"/>
    <property type="match status" value="1"/>
</dbReference>
<evidence type="ECO:0000256" key="2">
    <source>
        <dbReference type="ARBA" id="ARBA00023295"/>
    </source>
</evidence>
<keyword evidence="2" id="KW-0326">Glycosidase</keyword>
<comment type="caution">
    <text evidence="4">The sequence shown here is derived from an EMBL/GenBank/DDBJ whole genome shotgun (WGS) entry which is preliminary data.</text>
</comment>
<dbReference type="RefSeq" id="WP_327606691.1">
    <property type="nucleotide sequence ID" value="NZ_JARZFX010000002.1"/>
</dbReference>
<dbReference type="Proteomes" id="UP001335737">
    <property type="component" value="Unassembled WGS sequence"/>
</dbReference>
<dbReference type="GO" id="GO:0016787">
    <property type="term" value="F:hydrolase activity"/>
    <property type="evidence" value="ECO:0007669"/>
    <property type="project" value="UniProtKB-KW"/>
</dbReference>
<evidence type="ECO:0000256" key="1">
    <source>
        <dbReference type="ARBA" id="ARBA00022801"/>
    </source>
</evidence>
<dbReference type="SUPFAM" id="SSF53590">
    <property type="entry name" value="Nucleoside hydrolase"/>
    <property type="match status" value="1"/>
</dbReference>
<gene>
    <name evidence="4" type="ORF">QGM71_06385</name>
</gene>
<protein>
    <submittedName>
        <fullName evidence="4">Nucleoside hydrolase</fullName>
    </submittedName>
</protein>
<dbReference type="InterPro" id="IPR036452">
    <property type="entry name" value="Ribo_hydro-like"/>
</dbReference>
<evidence type="ECO:0000313" key="4">
    <source>
        <dbReference type="EMBL" id="MEC5423127.1"/>
    </source>
</evidence>
<reference evidence="4 5" key="1">
    <citation type="journal article" date="2024" name="Int. J. Syst. Evol. Microbiol.">
        <title>Virgibacillus tibetensis sp. nov., isolated from salt lake on the Tibetan Plateau of China.</title>
        <authorList>
            <person name="Phurbu D."/>
            <person name="Liu Z.-X."/>
            <person name="Wang R."/>
            <person name="Zheng Y.-Y."/>
            <person name="Liu H.-C."/>
            <person name="Zhou Y.-G."/>
            <person name="Yu Y.-J."/>
            <person name="Li A.-H."/>
        </authorList>
    </citation>
    <scope>NUCLEOTIDE SEQUENCE [LARGE SCALE GENOMIC DNA]</scope>
    <source>
        <strain evidence="4 5">C22-A2</strain>
    </source>
</reference>
<dbReference type="PANTHER" id="PTHR12304">
    <property type="entry name" value="INOSINE-URIDINE PREFERRING NUCLEOSIDE HYDROLASE"/>
    <property type="match status" value="1"/>
</dbReference>
<proteinExistence type="predicted"/>
<sequence length="327" mass="36014">MSIPVIIDCDPGIDDVMAILLAFTRPELDVRLITTEAGNQAQEITAYNARAITSYLNQTIEVARGLEGPFIRELLFADNVHGTNGLGGINFPEPQVEESSLTAIQAMYKTIMENEEETLIIATGPLTNIGALLLAHPEVKNKISYISFMGGAAVGGNVTPTAEFNVYSDPHAADIVFRSGVPIVMSGLDVTHKAFLNENDVKRIEEIGTDLSKLVVELLDFYKKAAIETAFDEVDHAKNIRLHDLCAVAYTVNPTLFIGDNCYVAIETQGELTKGTTVVDYKQRTPFPKNVHVLHTLDREQFVQLFIDAIETASKLPDDDHKIKQRK</sequence>
<evidence type="ECO:0000259" key="3">
    <source>
        <dbReference type="Pfam" id="PF01156"/>
    </source>
</evidence>
<name>A0ABU6KCR5_9BACI</name>
<keyword evidence="5" id="KW-1185">Reference proteome</keyword>
<organism evidence="4 5">
    <name type="scientific">Virgibacillus tibetensis</name>
    <dbReference type="NCBI Taxonomy" id="3042313"/>
    <lineage>
        <taxon>Bacteria</taxon>
        <taxon>Bacillati</taxon>
        <taxon>Bacillota</taxon>
        <taxon>Bacilli</taxon>
        <taxon>Bacillales</taxon>
        <taxon>Bacillaceae</taxon>
        <taxon>Virgibacillus</taxon>
    </lineage>
</organism>
<accession>A0ABU6KCR5</accession>
<keyword evidence="1 4" id="KW-0378">Hydrolase</keyword>
<dbReference type="InterPro" id="IPR023186">
    <property type="entry name" value="IUNH"/>
</dbReference>
<feature type="domain" description="Inosine/uridine-preferring nucleoside hydrolase" evidence="3">
    <location>
        <begin position="5"/>
        <end position="303"/>
    </location>
</feature>
<dbReference type="EMBL" id="JARZFX010000002">
    <property type="protein sequence ID" value="MEC5423127.1"/>
    <property type="molecule type" value="Genomic_DNA"/>
</dbReference>
<dbReference type="Pfam" id="PF01156">
    <property type="entry name" value="IU_nuc_hydro"/>
    <property type="match status" value="1"/>
</dbReference>
<dbReference type="InterPro" id="IPR001910">
    <property type="entry name" value="Inosine/uridine_hydrolase_dom"/>
</dbReference>